<sequence>MGDSCCHPRGIGSIKQQIEDAFPGIFVFSVATGQTENEDVLSTYFGNANDQVARACELLSSMPELRGRAFVGVGFSQGGLLLRALIQRCTGPDAPRAHTLVTMGSPHNGVSGVPGCWINGVGRAPLEYGWCEAMQALLGEGAYYSWLQSGLIQAQYFKDPFHLDWYLACSGFLADVNNDRPATNASYAEALRSLQRLVLFQFENDITVVPRQSAHFGFYNGSVVVPLNETDNYIDDKLGLRTLAESGRLTLDFCPGFHMQFTLDWFRDNVTRKFLGVAVEAAAA</sequence>
<keyword evidence="4" id="KW-0378">Hydrolase</keyword>
<evidence type="ECO:0000256" key="5">
    <source>
        <dbReference type="ARBA" id="ARBA00023157"/>
    </source>
</evidence>
<evidence type="ECO:0000256" key="3">
    <source>
        <dbReference type="ARBA" id="ARBA00022729"/>
    </source>
</evidence>
<reference evidence="8" key="1">
    <citation type="submission" date="2021-01" db="EMBL/GenBank/DDBJ databases">
        <authorList>
            <person name="Eckstrom K.M.E."/>
        </authorList>
    </citation>
    <scope>NUCLEOTIDE SEQUENCE</scope>
    <source>
        <strain evidence="8">UVCC 0001</strain>
    </source>
</reference>
<evidence type="ECO:0000256" key="6">
    <source>
        <dbReference type="ARBA" id="ARBA00023180"/>
    </source>
</evidence>
<dbReference type="PRINTS" id="PR00414">
    <property type="entry name" value="PPTHIESTRASE"/>
</dbReference>
<name>A0AAD9ILB2_PROWI</name>
<dbReference type="SUPFAM" id="SSF53474">
    <property type="entry name" value="alpha/beta-Hydrolases"/>
    <property type="match status" value="1"/>
</dbReference>
<dbReference type="InterPro" id="IPR029058">
    <property type="entry name" value="AB_hydrolase_fold"/>
</dbReference>
<dbReference type="EMBL" id="JASFZW010000002">
    <property type="protein sequence ID" value="KAK2079663.1"/>
    <property type="molecule type" value="Genomic_DNA"/>
</dbReference>
<dbReference type="Proteomes" id="UP001255856">
    <property type="component" value="Unassembled WGS sequence"/>
</dbReference>
<dbReference type="InterPro" id="IPR002472">
    <property type="entry name" value="Palm_thioest"/>
</dbReference>
<dbReference type="EC" id="3.1.2.22" evidence="1"/>
<protein>
    <recommendedName>
        <fullName evidence="2">Palmitoyl-protein thioesterase 1</fullName>
        <ecNumber evidence="1">3.1.2.22</ecNumber>
    </recommendedName>
    <alternativeName>
        <fullName evidence="7">Palmitoyl-protein hydrolase 1</fullName>
    </alternativeName>
</protein>
<keyword evidence="5" id="KW-1015">Disulfide bond</keyword>
<evidence type="ECO:0000313" key="8">
    <source>
        <dbReference type="EMBL" id="KAK2079663.1"/>
    </source>
</evidence>
<evidence type="ECO:0000313" key="9">
    <source>
        <dbReference type="Proteomes" id="UP001255856"/>
    </source>
</evidence>
<dbReference type="AlphaFoldDB" id="A0AAD9ILB2"/>
<evidence type="ECO:0000256" key="1">
    <source>
        <dbReference type="ARBA" id="ARBA00012423"/>
    </source>
</evidence>
<evidence type="ECO:0000256" key="7">
    <source>
        <dbReference type="ARBA" id="ARBA00031934"/>
    </source>
</evidence>
<keyword evidence="3" id="KW-0732">Signal</keyword>
<dbReference type="PANTHER" id="PTHR11247">
    <property type="entry name" value="PALMITOYL-PROTEIN THIOESTERASE/DOLICHYLDIPHOSPHATASE 1"/>
    <property type="match status" value="1"/>
</dbReference>
<proteinExistence type="predicted"/>
<keyword evidence="6" id="KW-0325">Glycoprotein</keyword>
<evidence type="ECO:0000256" key="4">
    <source>
        <dbReference type="ARBA" id="ARBA00022801"/>
    </source>
</evidence>
<dbReference type="Gene3D" id="3.40.50.1820">
    <property type="entry name" value="alpha/beta hydrolase"/>
    <property type="match status" value="1"/>
</dbReference>
<organism evidence="8 9">
    <name type="scientific">Prototheca wickerhamii</name>
    <dbReference type="NCBI Taxonomy" id="3111"/>
    <lineage>
        <taxon>Eukaryota</taxon>
        <taxon>Viridiplantae</taxon>
        <taxon>Chlorophyta</taxon>
        <taxon>core chlorophytes</taxon>
        <taxon>Trebouxiophyceae</taxon>
        <taxon>Chlorellales</taxon>
        <taxon>Chlorellaceae</taxon>
        <taxon>Prototheca</taxon>
    </lineage>
</organism>
<dbReference type="Pfam" id="PF02089">
    <property type="entry name" value="Palm_thioest"/>
    <property type="match status" value="1"/>
</dbReference>
<accession>A0AAD9ILB2</accession>
<comment type="caution">
    <text evidence="8">The sequence shown here is derived from an EMBL/GenBank/DDBJ whole genome shotgun (WGS) entry which is preliminary data.</text>
</comment>
<dbReference type="PANTHER" id="PTHR11247:SF8">
    <property type="entry name" value="PALMITOYL-PROTEIN THIOESTERASE 1"/>
    <property type="match status" value="1"/>
</dbReference>
<evidence type="ECO:0000256" key="2">
    <source>
        <dbReference type="ARBA" id="ARBA00014212"/>
    </source>
</evidence>
<dbReference type="GO" id="GO:0008474">
    <property type="term" value="F:palmitoyl-(protein) hydrolase activity"/>
    <property type="evidence" value="ECO:0007669"/>
    <property type="project" value="UniProtKB-EC"/>
</dbReference>
<gene>
    <name evidence="8" type="ORF">QBZ16_002058</name>
</gene>
<keyword evidence="9" id="KW-1185">Reference proteome</keyword>